<sequence>MSTGFTIPNRLLLGPGPSNTPASVLAAMSQPTIGHLDPVFINMMDQIKQMLQVTFKTHNRLTMPVSAPGSAGMETCLVNLLEPGDQAIVAVNGVFGKRMVENVVRAGGVPIVVEFEWGRPVDPQRIKEVLNEHPQARLLAFVHAETSTGARSDAETLCCLAHERGVLSVVDMVTSWCGIEVDVDGWKADAVYSGAQKCLSAVPGIAPVTFSEKAADRIRTRTKPVQSWFLDMSLVMAYWAEGGQRAYHHTAPVNTLYAIHEALRLVLDEGLENRWARHKAAHEALVKGMESLGLSFLVEEPYRLPMLNAIKVPEGVNEAVVRNKLLTDYNMEIGAGLGPLQGKIWRIGLMGNNATVECANRAVSALDECLQALK</sequence>
<name>Q2SBF7_HAHCH</name>
<dbReference type="InterPro" id="IPR015424">
    <property type="entry name" value="PyrdxlP-dep_Trfase"/>
</dbReference>
<dbReference type="eggNOG" id="COG0075">
    <property type="taxonomic scope" value="Bacteria"/>
</dbReference>
<comment type="cofactor">
    <cofactor evidence="1 7">
        <name>pyridoxal 5'-phosphate</name>
        <dbReference type="ChEBI" id="CHEBI:597326"/>
    </cofactor>
</comment>
<dbReference type="Proteomes" id="UP000000238">
    <property type="component" value="Chromosome"/>
</dbReference>
<dbReference type="SUPFAM" id="SSF53383">
    <property type="entry name" value="PLP-dependent transferases"/>
    <property type="match status" value="1"/>
</dbReference>
<evidence type="ECO:0000256" key="4">
    <source>
        <dbReference type="ARBA" id="ARBA00022679"/>
    </source>
</evidence>
<reference evidence="9 10" key="1">
    <citation type="journal article" date="2005" name="Nucleic Acids Res.">
        <title>Genomic blueprint of Hahella chejuensis, a marine microbe producing an algicidal agent.</title>
        <authorList>
            <person name="Jeong H."/>
            <person name="Yim J.H."/>
            <person name="Lee C."/>
            <person name="Choi S.-H."/>
            <person name="Park Y.K."/>
            <person name="Yoon S.H."/>
            <person name="Hur C.-G."/>
            <person name="Kang H.-Y."/>
            <person name="Kim D."/>
            <person name="Lee H.H."/>
            <person name="Park K.H."/>
            <person name="Park S.-H."/>
            <person name="Park H.-S."/>
            <person name="Lee H.K."/>
            <person name="Oh T.K."/>
            <person name="Kim J.F."/>
        </authorList>
    </citation>
    <scope>NUCLEOTIDE SEQUENCE [LARGE SCALE GENOMIC DNA]</scope>
    <source>
        <strain evidence="9 10">KCTC 2396</strain>
    </source>
</reference>
<keyword evidence="4 9" id="KW-0808">Transferase</keyword>
<proteinExistence type="inferred from homology"/>
<dbReference type="PANTHER" id="PTHR21152:SF40">
    <property type="entry name" value="ALANINE--GLYOXYLATE AMINOTRANSFERASE"/>
    <property type="match status" value="1"/>
</dbReference>
<evidence type="ECO:0000313" key="10">
    <source>
        <dbReference type="Proteomes" id="UP000000238"/>
    </source>
</evidence>
<dbReference type="InterPro" id="IPR024169">
    <property type="entry name" value="SP_NH2Trfase/AEP_transaminase"/>
</dbReference>
<dbReference type="InterPro" id="IPR015422">
    <property type="entry name" value="PyrdxlP-dep_Trfase_small"/>
</dbReference>
<evidence type="ECO:0000313" key="9">
    <source>
        <dbReference type="EMBL" id="ABC32017.1"/>
    </source>
</evidence>
<dbReference type="PANTHER" id="PTHR21152">
    <property type="entry name" value="AMINOTRANSFERASE CLASS V"/>
    <property type="match status" value="1"/>
</dbReference>
<keyword evidence="5 7" id="KW-0663">Pyridoxal phosphate</keyword>
<dbReference type="EMBL" id="CP000155">
    <property type="protein sequence ID" value="ABC32017.1"/>
    <property type="molecule type" value="Genomic_DNA"/>
</dbReference>
<evidence type="ECO:0000256" key="6">
    <source>
        <dbReference type="PIRSR" id="PIRSR000524-1"/>
    </source>
</evidence>
<dbReference type="GO" id="GO:0008453">
    <property type="term" value="F:alanine-glyoxylate transaminase activity"/>
    <property type="evidence" value="ECO:0007669"/>
    <property type="project" value="TreeGrafter"/>
</dbReference>
<dbReference type="AlphaFoldDB" id="Q2SBF7"/>
<keyword evidence="9" id="KW-0670">Pyruvate</keyword>
<keyword evidence="3 9" id="KW-0032">Aminotransferase</keyword>
<dbReference type="Gene3D" id="3.40.640.10">
    <property type="entry name" value="Type I PLP-dependent aspartate aminotransferase-like (Major domain)"/>
    <property type="match status" value="1"/>
</dbReference>
<evidence type="ECO:0000256" key="2">
    <source>
        <dbReference type="ARBA" id="ARBA00009236"/>
    </source>
</evidence>
<protein>
    <submittedName>
        <fullName evidence="9">Serine-pyruvate aminotransferase/archaeal aspartate aminotransferase</fullName>
    </submittedName>
</protein>
<feature type="binding site" evidence="6">
    <location>
        <position position="346"/>
    </location>
    <ligand>
        <name>substrate</name>
    </ligand>
</feature>
<dbReference type="PIRSF" id="PIRSF000524">
    <property type="entry name" value="SPT"/>
    <property type="match status" value="1"/>
</dbReference>
<evidence type="ECO:0000256" key="5">
    <source>
        <dbReference type="ARBA" id="ARBA00022898"/>
    </source>
</evidence>
<dbReference type="InterPro" id="IPR000192">
    <property type="entry name" value="Aminotrans_V_dom"/>
</dbReference>
<dbReference type="STRING" id="349521.HCH_05345"/>
<evidence type="ECO:0000256" key="7">
    <source>
        <dbReference type="PIRSR" id="PIRSR000524-50"/>
    </source>
</evidence>
<dbReference type="FunFam" id="3.40.640.10:FF:000027">
    <property type="entry name" value="Serine--pyruvate aminotransferase, mitochondrial"/>
    <property type="match status" value="1"/>
</dbReference>
<feature type="domain" description="Aminotransferase class V" evidence="8">
    <location>
        <begin position="13"/>
        <end position="336"/>
    </location>
</feature>
<evidence type="ECO:0000256" key="1">
    <source>
        <dbReference type="ARBA" id="ARBA00001933"/>
    </source>
</evidence>
<dbReference type="KEGG" id="hch:HCH_05345"/>
<dbReference type="OrthoDB" id="9766472at2"/>
<accession>Q2SBF7</accession>
<keyword evidence="10" id="KW-1185">Reference proteome</keyword>
<dbReference type="HOGENOM" id="CLU_027686_0_0_6"/>
<dbReference type="InterPro" id="IPR015421">
    <property type="entry name" value="PyrdxlP-dep_Trfase_major"/>
</dbReference>
<dbReference type="RefSeq" id="WP_011399081.1">
    <property type="nucleotide sequence ID" value="NC_007645.1"/>
</dbReference>
<organism evidence="9 10">
    <name type="scientific">Hahella chejuensis (strain KCTC 2396)</name>
    <dbReference type="NCBI Taxonomy" id="349521"/>
    <lineage>
        <taxon>Bacteria</taxon>
        <taxon>Pseudomonadati</taxon>
        <taxon>Pseudomonadota</taxon>
        <taxon>Gammaproteobacteria</taxon>
        <taxon>Oceanospirillales</taxon>
        <taxon>Hahellaceae</taxon>
        <taxon>Hahella</taxon>
    </lineage>
</organism>
<feature type="modified residue" description="N6-(pyridoxal phosphate)lysine" evidence="7">
    <location>
        <position position="197"/>
    </location>
</feature>
<dbReference type="Gene3D" id="3.90.1150.10">
    <property type="entry name" value="Aspartate Aminotransferase, domain 1"/>
    <property type="match status" value="1"/>
</dbReference>
<dbReference type="GO" id="GO:0019265">
    <property type="term" value="P:glycine biosynthetic process, by transamination of glyoxylate"/>
    <property type="evidence" value="ECO:0007669"/>
    <property type="project" value="TreeGrafter"/>
</dbReference>
<dbReference type="Pfam" id="PF00266">
    <property type="entry name" value="Aminotran_5"/>
    <property type="match status" value="1"/>
</dbReference>
<dbReference type="GO" id="GO:0004760">
    <property type="term" value="F:L-serine-pyruvate transaminase activity"/>
    <property type="evidence" value="ECO:0007669"/>
    <property type="project" value="TreeGrafter"/>
</dbReference>
<gene>
    <name evidence="9" type="ordered locus">HCH_05345</name>
</gene>
<evidence type="ECO:0000256" key="3">
    <source>
        <dbReference type="ARBA" id="ARBA00022576"/>
    </source>
</evidence>
<comment type="similarity">
    <text evidence="2">Belongs to the class-V pyridoxal-phosphate-dependent aminotransferase family.</text>
</comment>
<evidence type="ECO:0000259" key="8">
    <source>
        <dbReference type="Pfam" id="PF00266"/>
    </source>
</evidence>